<evidence type="ECO:0000256" key="3">
    <source>
        <dbReference type="ARBA" id="ARBA00023163"/>
    </source>
</evidence>
<dbReference type="PANTHER" id="PTHR47506">
    <property type="entry name" value="TRANSCRIPTIONAL REGULATORY PROTEIN"/>
    <property type="match status" value="1"/>
</dbReference>
<dbReference type="InterPro" id="IPR001647">
    <property type="entry name" value="HTH_TetR"/>
</dbReference>
<dbReference type="EMBL" id="FNBL01000008">
    <property type="protein sequence ID" value="SDF85120.1"/>
    <property type="molecule type" value="Genomic_DNA"/>
</dbReference>
<evidence type="ECO:0000313" key="6">
    <source>
        <dbReference type="EMBL" id="SDF85120.1"/>
    </source>
</evidence>
<name>A0A1G7PIA5_9RHOB</name>
<organism evidence="6 7">
    <name type="scientific">Celeribacter baekdonensis</name>
    <dbReference type="NCBI Taxonomy" id="875171"/>
    <lineage>
        <taxon>Bacteria</taxon>
        <taxon>Pseudomonadati</taxon>
        <taxon>Pseudomonadota</taxon>
        <taxon>Alphaproteobacteria</taxon>
        <taxon>Rhodobacterales</taxon>
        <taxon>Roseobacteraceae</taxon>
        <taxon>Celeribacter</taxon>
    </lineage>
</organism>
<reference evidence="6 7" key="1">
    <citation type="submission" date="2016-10" db="EMBL/GenBank/DDBJ databases">
        <authorList>
            <person name="de Groot N.N."/>
        </authorList>
    </citation>
    <scope>NUCLEOTIDE SEQUENCE [LARGE SCALE GENOMIC DNA]</scope>
    <source>
        <strain evidence="6 7">DSM 27375</strain>
    </source>
</reference>
<dbReference type="GO" id="GO:0003677">
    <property type="term" value="F:DNA binding"/>
    <property type="evidence" value="ECO:0007669"/>
    <property type="project" value="UniProtKB-UniRule"/>
</dbReference>
<evidence type="ECO:0000259" key="5">
    <source>
        <dbReference type="PROSITE" id="PS50977"/>
    </source>
</evidence>
<feature type="domain" description="HTH tetR-type" evidence="5">
    <location>
        <begin position="6"/>
        <end position="66"/>
    </location>
</feature>
<keyword evidence="3" id="KW-0804">Transcription</keyword>
<dbReference type="Gene3D" id="1.10.357.10">
    <property type="entry name" value="Tetracycline Repressor, domain 2"/>
    <property type="match status" value="1"/>
</dbReference>
<dbReference type="PROSITE" id="PS50977">
    <property type="entry name" value="HTH_TETR_2"/>
    <property type="match status" value="1"/>
</dbReference>
<protein>
    <submittedName>
        <fullName evidence="6">Transcriptional regulator, TetR family</fullName>
    </submittedName>
</protein>
<sequence length="182" mass="19788">MARPREYDQTTVLTAVMHAFRRRGFAATSVRDLETATGVTSGSLYNSYGDKRGLFQAASEHYNRAVLERRIRDHAPEGSGIAGLRQLFLSLLDEPGGGTAGCLITNSAIEFGETEMPGFVGEAFVTLRDVFSDRLGGDEAKALATLALYQGVLVLVRAGYETGGLGKMINTHFDTLEKHDER</sequence>
<gene>
    <name evidence="6" type="ORF">SAMN04488117_10814</name>
</gene>
<dbReference type="PANTHER" id="PTHR47506:SF1">
    <property type="entry name" value="HTH-TYPE TRANSCRIPTIONAL REGULATOR YJDC"/>
    <property type="match status" value="1"/>
</dbReference>
<accession>A0A1G7PIA5</accession>
<dbReference type="Pfam" id="PF00440">
    <property type="entry name" value="TetR_N"/>
    <property type="match status" value="1"/>
</dbReference>
<dbReference type="InterPro" id="IPR009057">
    <property type="entry name" value="Homeodomain-like_sf"/>
</dbReference>
<evidence type="ECO:0000256" key="4">
    <source>
        <dbReference type="PROSITE-ProRule" id="PRU00335"/>
    </source>
</evidence>
<dbReference type="RefSeq" id="WP_074645860.1">
    <property type="nucleotide sequence ID" value="NZ_FNBL01000008.1"/>
</dbReference>
<dbReference type="SUPFAM" id="SSF46689">
    <property type="entry name" value="Homeodomain-like"/>
    <property type="match status" value="1"/>
</dbReference>
<dbReference type="SUPFAM" id="SSF48498">
    <property type="entry name" value="Tetracyclin repressor-like, C-terminal domain"/>
    <property type="match status" value="1"/>
</dbReference>
<keyword evidence="2 4" id="KW-0238">DNA-binding</keyword>
<feature type="DNA-binding region" description="H-T-H motif" evidence="4">
    <location>
        <begin position="29"/>
        <end position="48"/>
    </location>
</feature>
<evidence type="ECO:0000313" key="7">
    <source>
        <dbReference type="Proteomes" id="UP000182284"/>
    </source>
</evidence>
<dbReference type="OrthoDB" id="9779746at2"/>
<evidence type="ECO:0000256" key="1">
    <source>
        <dbReference type="ARBA" id="ARBA00023015"/>
    </source>
</evidence>
<keyword evidence="1" id="KW-0805">Transcription regulation</keyword>
<proteinExistence type="predicted"/>
<dbReference type="Proteomes" id="UP000182284">
    <property type="component" value="Unassembled WGS sequence"/>
</dbReference>
<dbReference type="AlphaFoldDB" id="A0A1G7PIA5"/>
<evidence type="ECO:0000256" key="2">
    <source>
        <dbReference type="ARBA" id="ARBA00023125"/>
    </source>
</evidence>
<dbReference type="InterPro" id="IPR036271">
    <property type="entry name" value="Tet_transcr_reg_TetR-rel_C_sf"/>
</dbReference>